<dbReference type="Pfam" id="PF00535">
    <property type="entry name" value="Glycos_transf_2"/>
    <property type="match status" value="1"/>
</dbReference>
<evidence type="ECO:0000256" key="1">
    <source>
        <dbReference type="SAM" id="Phobius"/>
    </source>
</evidence>
<dbReference type="SUPFAM" id="SSF53448">
    <property type="entry name" value="Nucleotide-diphospho-sugar transferases"/>
    <property type="match status" value="1"/>
</dbReference>
<dbReference type="Gene3D" id="3.90.550.10">
    <property type="entry name" value="Spore Coat Polysaccharide Biosynthesis Protein SpsA, Chain A"/>
    <property type="match status" value="1"/>
</dbReference>
<comment type="caution">
    <text evidence="3">The sequence shown here is derived from an EMBL/GenBank/DDBJ whole genome shotgun (WGS) entry which is preliminary data.</text>
</comment>
<reference evidence="3 4" key="1">
    <citation type="submission" date="2019-12" db="EMBL/GenBank/DDBJ databases">
        <authorList>
            <person name="Huq M.A."/>
        </authorList>
    </citation>
    <scope>NUCLEOTIDE SEQUENCE [LARGE SCALE GENOMIC DNA]</scope>
    <source>
        <strain evidence="3 4">MAH-18</strain>
    </source>
</reference>
<gene>
    <name evidence="3" type="ORF">GON03_06130</name>
</gene>
<sequence length="382" mass="40646">MADVVVAALLLVGLAAAAWLTRDLRTLPRTAARRPDAATVSVVVPARDEAATLPALLASLQQLSLHEVVVVDDDSQDATAQVARAGGATVLPAGEPPGGWTGKAWACHVGARATDGELLLFLDADTTVTPDALTGLLAVHDGYPGLVSVQPFHAVVRPYEQLSSYFNAVSILASGVFRRHPRGRPMAFGPCLLTSRASYERAGGHAAVRHEVLDDVRLAAAYDRAGLPVRCAIGDRSVRMRSYPGGFRQLADGWTKNFASGASAATPVPALGAVAWVSAHHAVAVGTSLAVAGALTGRDLPTAHGHPALWALAWVLVACQLRSVLRRLGSFRWWTWALFPVPLLAFDLVFARSLVRTVVRRSVRWRGREVRLGDRGSVEERA</sequence>
<dbReference type="EMBL" id="WSEK01000004">
    <property type="protein sequence ID" value="MVQ48753.1"/>
    <property type="molecule type" value="Genomic_DNA"/>
</dbReference>
<organism evidence="3 4">
    <name type="scientific">Nocardioides agri</name>
    <dbReference type="NCBI Taxonomy" id="2682843"/>
    <lineage>
        <taxon>Bacteria</taxon>
        <taxon>Bacillati</taxon>
        <taxon>Actinomycetota</taxon>
        <taxon>Actinomycetes</taxon>
        <taxon>Propionibacteriales</taxon>
        <taxon>Nocardioidaceae</taxon>
        <taxon>Nocardioides</taxon>
    </lineage>
</organism>
<name>A0A6L6XPT7_9ACTN</name>
<dbReference type="InterPro" id="IPR029044">
    <property type="entry name" value="Nucleotide-diphossugar_trans"/>
</dbReference>
<dbReference type="GO" id="GO:0016740">
    <property type="term" value="F:transferase activity"/>
    <property type="evidence" value="ECO:0007669"/>
    <property type="project" value="UniProtKB-KW"/>
</dbReference>
<dbReference type="InterPro" id="IPR001173">
    <property type="entry name" value="Glyco_trans_2-like"/>
</dbReference>
<proteinExistence type="predicted"/>
<evidence type="ECO:0000313" key="4">
    <source>
        <dbReference type="Proteomes" id="UP000473525"/>
    </source>
</evidence>
<dbReference type="PANTHER" id="PTHR43646:SF3">
    <property type="entry name" value="SLR1566 PROTEIN"/>
    <property type="match status" value="1"/>
</dbReference>
<protein>
    <submittedName>
        <fullName evidence="3">Glycosyltransferase</fullName>
    </submittedName>
</protein>
<dbReference type="AlphaFoldDB" id="A0A6L6XPT7"/>
<dbReference type="RefSeq" id="WP_157341096.1">
    <property type="nucleotide sequence ID" value="NZ_WSEK01000004.1"/>
</dbReference>
<keyword evidence="4" id="KW-1185">Reference proteome</keyword>
<keyword evidence="3" id="KW-0808">Transferase</keyword>
<accession>A0A6L6XPT7</accession>
<feature type="transmembrane region" description="Helical" evidence="1">
    <location>
        <begin position="331"/>
        <end position="351"/>
    </location>
</feature>
<evidence type="ECO:0000259" key="2">
    <source>
        <dbReference type="Pfam" id="PF00535"/>
    </source>
</evidence>
<dbReference type="PANTHER" id="PTHR43646">
    <property type="entry name" value="GLYCOSYLTRANSFERASE"/>
    <property type="match status" value="1"/>
</dbReference>
<dbReference type="Proteomes" id="UP000473525">
    <property type="component" value="Unassembled WGS sequence"/>
</dbReference>
<feature type="domain" description="Glycosyltransferase 2-like" evidence="2">
    <location>
        <begin position="41"/>
        <end position="154"/>
    </location>
</feature>
<keyword evidence="1" id="KW-0812">Transmembrane</keyword>
<keyword evidence="1" id="KW-0472">Membrane</keyword>
<evidence type="ECO:0000313" key="3">
    <source>
        <dbReference type="EMBL" id="MVQ48753.1"/>
    </source>
</evidence>
<keyword evidence="1" id="KW-1133">Transmembrane helix</keyword>